<reference evidence="4 5" key="1">
    <citation type="submission" date="2021-04" db="EMBL/GenBank/DDBJ databases">
        <title>Genome analysis of Polyangium sp.</title>
        <authorList>
            <person name="Li Y."/>
            <person name="Wang J."/>
        </authorList>
    </citation>
    <scope>NUCLEOTIDE SEQUENCE [LARGE SCALE GENOMIC DNA]</scope>
    <source>
        <strain evidence="4 5">SDU14</strain>
    </source>
</reference>
<feature type="compositionally biased region" description="Polar residues" evidence="3">
    <location>
        <begin position="150"/>
        <end position="163"/>
    </location>
</feature>
<keyword evidence="2" id="KW-0874">Quinone</keyword>
<accession>A0A9X3XAV8</accession>
<dbReference type="Pfam" id="PF00499">
    <property type="entry name" value="Oxidored_q3"/>
    <property type="match status" value="1"/>
</dbReference>
<dbReference type="Gene3D" id="1.20.120.1200">
    <property type="entry name" value="NADH-ubiquinone/plastoquinone oxidoreductase chain 6, subunit NuoJ"/>
    <property type="match status" value="1"/>
</dbReference>
<dbReference type="InterPro" id="IPR042106">
    <property type="entry name" value="Nuo/plastoQ_OxRdtase_6_NuoJ"/>
</dbReference>
<evidence type="ECO:0000313" key="5">
    <source>
        <dbReference type="Proteomes" id="UP001151081"/>
    </source>
</evidence>
<evidence type="ECO:0000256" key="2">
    <source>
        <dbReference type="RuleBase" id="RU004429"/>
    </source>
</evidence>
<evidence type="ECO:0000256" key="1">
    <source>
        <dbReference type="ARBA" id="ARBA00005698"/>
    </source>
</evidence>
<dbReference type="Proteomes" id="UP001151081">
    <property type="component" value="Unassembled WGS sequence"/>
</dbReference>
<proteinExistence type="inferred from homology"/>
<dbReference type="PANTHER" id="PTHR33269">
    <property type="entry name" value="NADH-UBIQUINONE OXIDOREDUCTASE CHAIN 6"/>
    <property type="match status" value="1"/>
</dbReference>
<keyword evidence="2" id="KW-1003">Cell membrane</keyword>
<feature type="transmembrane region" description="Helical" evidence="2">
    <location>
        <begin position="28"/>
        <end position="47"/>
    </location>
</feature>
<gene>
    <name evidence="4" type="ORF">KEG57_40410</name>
</gene>
<evidence type="ECO:0000256" key="3">
    <source>
        <dbReference type="SAM" id="MobiDB-lite"/>
    </source>
</evidence>
<feature type="transmembrane region" description="Helical" evidence="2">
    <location>
        <begin position="111"/>
        <end position="133"/>
    </location>
</feature>
<dbReference type="EMBL" id="JAGTJJ010000044">
    <property type="protein sequence ID" value="MDC3986807.1"/>
    <property type="molecule type" value="Genomic_DNA"/>
</dbReference>
<dbReference type="AlphaFoldDB" id="A0A9X3XAV8"/>
<evidence type="ECO:0000313" key="4">
    <source>
        <dbReference type="EMBL" id="MDC3986807.1"/>
    </source>
</evidence>
<keyword evidence="2" id="KW-1133">Transmembrane helix</keyword>
<comment type="subcellular location">
    <subcellularLocation>
        <location evidence="2">Cell membrane</location>
        <topology evidence="2">Multi-pass membrane protein</topology>
    </subcellularLocation>
</comment>
<protein>
    <recommendedName>
        <fullName evidence="2">NADH-quinone oxidoreductase subunit J</fullName>
        <ecNumber evidence="2">7.1.1.-</ecNumber>
    </recommendedName>
</protein>
<name>A0A9X3XAV8_9BACT</name>
<feature type="transmembrane region" description="Helical" evidence="2">
    <location>
        <begin position="59"/>
        <end position="80"/>
    </location>
</feature>
<organism evidence="4 5">
    <name type="scientific">Polyangium jinanense</name>
    <dbReference type="NCBI Taxonomy" id="2829994"/>
    <lineage>
        <taxon>Bacteria</taxon>
        <taxon>Pseudomonadati</taxon>
        <taxon>Myxococcota</taxon>
        <taxon>Polyangia</taxon>
        <taxon>Polyangiales</taxon>
        <taxon>Polyangiaceae</taxon>
        <taxon>Polyangium</taxon>
    </lineage>
</organism>
<keyword evidence="2" id="KW-0812">Transmembrane</keyword>
<dbReference type="EC" id="7.1.1.-" evidence="2"/>
<keyword evidence="5" id="KW-1185">Reference proteome</keyword>
<dbReference type="GO" id="GO:0048038">
    <property type="term" value="F:quinone binding"/>
    <property type="evidence" value="ECO:0007669"/>
    <property type="project" value="UniProtKB-UniRule"/>
</dbReference>
<comment type="caution">
    <text evidence="2">Lacks conserved residue(s) required for the propagation of feature annotation.</text>
</comment>
<keyword evidence="2" id="KW-0520">NAD</keyword>
<comment type="similarity">
    <text evidence="1 2">Belongs to the complex I subunit 6 family.</text>
</comment>
<dbReference type="InterPro" id="IPR001457">
    <property type="entry name" value="NADH_UbQ/plastoQ_OxRdtase_su6"/>
</dbReference>
<dbReference type="GO" id="GO:0005886">
    <property type="term" value="C:plasma membrane"/>
    <property type="evidence" value="ECO:0007669"/>
    <property type="project" value="UniProtKB-SubCell"/>
</dbReference>
<feature type="region of interest" description="Disordered" evidence="3">
    <location>
        <begin position="143"/>
        <end position="169"/>
    </location>
</feature>
<dbReference type="GO" id="GO:0008137">
    <property type="term" value="F:NADH dehydrogenase (ubiquinone) activity"/>
    <property type="evidence" value="ECO:0007669"/>
    <property type="project" value="UniProtKB-UniRule"/>
</dbReference>
<comment type="catalytic activity">
    <reaction evidence="2">
        <text>a quinone + NADH + 5 H(+)(in) = a quinol + NAD(+) + 4 H(+)(out)</text>
        <dbReference type="Rhea" id="RHEA:57888"/>
        <dbReference type="ChEBI" id="CHEBI:15378"/>
        <dbReference type="ChEBI" id="CHEBI:24646"/>
        <dbReference type="ChEBI" id="CHEBI:57540"/>
        <dbReference type="ChEBI" id="CHEBI:57945"/>
        <dbReference type="ChEBI" id="CHEBI:132124"/>
    </reaction>
</comment>
<dbReference type="PANTHER" id="PTHR33269:SF17">
    <property type="entry name" value="NADH-UBIQUINONE OXIDOREDUCTASE CHAIN 6"/>
    <property type="match status" value="1"/>
</dbReference>
<comment type="caution">
    <text evidence="4">The sequence shown here is derived from an EMBL/GenBank/DDBJ whole genome shotgun (WGS) entry which is preliminary data.</text>
</comment>
<sequence length="169" mass="17193">MGLLSTIIGIAGLYLMLAAEFLAAIQLLVYAGAVVILFLFVIMLLGPSAQSKRDARGAVARYVGAAALLVSGLGAMALVMRTQSATPTALPAVPPQFGTIESIGHELFSTALVPFELSGALLLVAVIGAVAVARGKQVDPTLLPAADAKPSQTPAPTARTAGQTKEARS</sequence>
<comment type="function">
    <text evidence="2">NDH-1 shuttles electrons from NADH, via FMN and iron-sulfur (Fe-S) centers, to quinones in the respiratory chain. Couples the redox reaction to proton translocation (for every two electrons transferred, four hydrogen ions are translocated across the cytoplasmic membrane), and thus conserves the redox energy in a proton gradient.</text>
</comment>
<keyword evidence="2" id="KW-0472">Membrane</keyword>